<dbReference type="Pfam" id="PF00460">
    <property type="entry name" value="Flg_bb_rod"/>
    <property type="match status" value="1"/>
</dbReference>
<evidence type="ECO:0000259" key="7">
    <source>
        <dbReference type="Pfam" id="PF06429"/>
    </source>
</evidence>
<keyword evidence="10" id="KW-0969">Cilium</keyword>
<evidence type="ECO:0000313" key="11">
    <source>
        <dbReference type="Proteomes" id="UP000292781"/>
    </source>
</evidence>
<dbReference type="NCBIfam" id="TIGR03506">
    <property type="entry name" value="FlgEFG_subfam"/>
    <property type="match status" value="1"/>
</dbReference>
<dbReference type="EMBL" id="SJFN01000043">
    <property type="protein sequence ID" value="TBW33509.1"/>
    <property type="molecule type" value="Genomic_DNA"/>
</dbReference>
<accession>A0A4Q9VFK2</accession>
<organism evidence="10 11">
    <name type="scientific">Siculibacillus lacustris</name>
    <dbReference type="NCBI Taxonomy" id="1549641"/>
    <lineage>
        <taxon>Bacteria</taxon>
        <taxon>Pseudomonadati</taxon>
        <taxon>Pseudomonadota</taxon>
        <taxon>Alphaproteobacteria</taxon>
        <taxon>Hyphomicrobiales</taxon>
        <taxon>Ancalomicrobiaceae</taxon>
        <taxon>Siculibacillus</taxon>
    </lineage>
</organism>
<dbReference type="InterPro" id="IPR001444">
    <property type="entry name" value="Flag_bb_rod_N"/>
</dbReference>
<comment type="function">
    <text evidence="5">A flexible structure which links the flagellar filament to the drive apparatus in the basal body.</text>
</comment>
<comment type="similarity">
    <text evidence="2 5">Belongs to the flagella basal body rod proteins family.</text>
</comment>
<keyword evidence="10" id="KW-0966">Cell projection</keyword>
<keyword evidence="4 5" id="KW-0975">Bacterial flagellum</keyword>
<evidence type="ECO:0000259" key="9">
    <source>
        <dbReference type="Pfam" id="PF22692"/>
    </source>
</evidence>
<protein>
    <recommendedName>
        <fullName evidence="3 5">Flagellar hook protein FlgE</fullName>
    </recommendedName>
</protein>
<name>A0A4Q9VFK2_9HYPH</name>
<evidence type="ECO:0000313" key="10">
    <source>
        <dbReference type="EMBL" id="TBW33509.1"/>
    </source>
</evidence>
<feature type="domain" description="Flagellar hook protein FlgE/F/G-like D1" evidence="9">
    <location>
        <begin position="86"/>
        <end position="158"/>
    </location>
</feature>
<sequence>MGVFDAMTNAVGGLQAQAYALQNISGNIANSGTTGYKVVDTAFEDLLTSAGASTSMQNSGSTLARSVTTTTAQGTVSSTSVSTNMAISGDGYFQVQSKAGESDGKTVLKDGYAYTRQGDFTMSSEGYLVNSSGYYLSGLPIDASTGNPVGSTASPIKISTGLIGSKATSSIDYVGNLPSDTSVATIDVANLPASSGYPATIAASDNDTFLKESLEGGSVTTYDQQGNEVNVQMRWAKTSANNWNLYYQSDSTATGATAKWTSTGTTFTFSSAGSLTSITDSTPTTTTPAPSNITIPSLTVDGNNLGNVRFNYDTNLTQYNSGTTVSQTNITQNGYASGKFTSAAVSSDGVVTATYSNGKTIDLYKVGIYSFNGDAELLAVSGNAYVATKASGNPLLNTTGVVMGSSLEASNVDITDQFSKMIVTQKAYSANSKVMSTANTMMQDVLDIIR</sequence>
<keyword evidence="11" id="KW-1185">Reference proteome</keyword>
<dbReference type="GO" id="GO:0005829">
    <property type="term" value="C:cytosol"/>
    <property type="evidence" value="ECO:0007669"/>
    <property type="project" value="TreeGrafter"/>
</dbReference>
<reference evidence="10 11" key="1">
    <citation type="submission" date="2019-02" db="EMBL/GenBank/DDBJ databases">
        <title>Siculibacillus lacustris gen. nov., sp. nov., a new rosette-forming bacterium isolated from a freshwater crater lake (Lake St. Ana, Romania).</title>
        <authorList>
            <person name="Felfoldi T."/>
            <person name="Marton Z."/>
            <person name="Szabo A."/>
            <person name="Mentes A."/>
            <person name="Boka K."/>
            <person name="Marialigeti K."/>
            <person name="Mathe I."/>
            <person name="Koncz M."/>
            <person name="Schumann P."/>
            <person name="Toth E."/>
        </authorList>
    </citation>
    <scope>NUCLEOTIDE SEQUENCE [LARGE SCALE GENOMIC DNA]</scope>
    <source>
        <strain evidence="10 11">SA-279</strain>
    </source>
</reference>
<dbReference type="Pfam" id="PF07559">
    <property type="entry name" value="FlgE_D2"/>
    <property type="match status" value="1"/>
</dbReference>
<dbReference type="RefSeq" id="WP_131311448.1">
    <property type="nucleotide sequence ID" value="NZ_SJFN01000043.1"/>
</dbReference>
<dbReference type="SUPFAM" id="SSF117143">
    <property type="entry name" value="Flagellar hook protein flgE"/>
    <property type="match status" value="1"/>
</dbReference>
<proteinExistence type="inferred from homology"/>
<dbReference type="InterPro" id="IPR037058">
    <property type="entry name" value="Falgellar_hook_FlgE_sf"/>
</dbReference>
<dbReference type="InterPro" id="IPR010930">
    <property type="entry name" value="Flg_bb/hook_C_dom"/>
</dbReference>
<dbReference type="OrthoDB" id="8372879at2"/>
<evidence type="ECO:0000259" key="8">
    <source>
        <dbReference type="Pfam" id="PF07559"/>
    </source>
</evidence>
<dbReference type="Pfam" id="PF22692">
    <property type="entry name" value="LlgE_F_G_D1"/>
    <property type="match status" value="1"/>
</dbReference>
<keyword evidence="10" id="KW-0282">Flagellum</keyword>
<dbReference type="InterPro" id="IPR020013">
    <property type="entry name" value="Flagellar_FlgE/F/G"/>
</dbReference>
<evidence type="ECO:0000256" key="4">
    <source>
        <dbReference type="ARBA" id="ARBA00023143"/>
    </source>
</evidence>
<feature type="domain" description="Flagellar basal-body/hook protein C-terminal" evidence="7">
    <location>
        <begin position="406"/>
        <end position="447"/>
    </location>
</feature>
<evidence type="ECO:0000256" key="2">
    <source>
        <dbReference type="ARBA" id="ARBA00009677"/>
    </source>
</evidence>
<feature type="domain" description="Flagellar hook protein FlgE D2" evidence="8">
    <location>
        <begin position="215"/>
        <end position="335"/>
    </location>
</feature>
<dbReference type="AlphaFoldDB" id="A0A4Q9VFK2"/>
<dbReference type="GO" id="GO:0009424">
    <property type="term" value="C:bacterial-type flagellum hook"/>
    <property type="evidence" value="ECO:0007669"/>
    <property type="project" value="TreeGrafter"/>
</dbReference>
<evidence type="ECO:0000256" key="3">
    <source>
        <dbReference type="ARBA" id="ARBA00019015"/>
    </source>
</evidence>
<comment type="subcellular location">
    <subcellularLocation>
        <location evidence="1 5">Bacterial flagellum basal body</location>
    </subcellularLocation>
</comment>
<gene>
    <name evidence="10" type="ORF">EYW49_20245</name>
</gene>
<evidence type="ECO:0000259" key="6">
    <source>
        <dbReference type="Pfam" id="PF00460"/>
    </source>
</evidence>
<dbReference type="Gene3D" id="2.60.98.20">
    <property type="entry name" value="Flagellar hook protein FlgE"/>
    <property type="match status" value="1"/>
</dbReference>
<feature type="domain" description="Flagellar basal body rod protein N-terminal" evidence="6">
    <location>
        <begin position="7"/>
        <end position="37"/>
    </location>
</feature>
<evidence type="ECO:0000256" key="1">
    <source>
        <dbReference type="ARBA" id="ARBA00004117"/>
    </source>
</evidence>
<dbReference type="InterPro" id="IPR037925">
    <property type="entry name" value="FlgE/F/G-like"/>
</dbReference>
<dbReference type="Proteomes" id="UP000292781">
    <property type="component" value="Unassembled WGS sequence"/>
</dbReference>
<dbReference type="PANTHER" id="PTHR30435">
    <property type="entry name" value="FLAGELLAR PROTEIN"/>
    <property type="match status" value="1"/>
</dbReference>
<dbReference type="PANTHER" id="PTHR30435:SF1">
    <property type="entry name" value="FLAGELLAR HOOK PROTEIN FLGE"/>
    <property type="match status" value="1"/>
</dbReference>
<evidence type="ECO:0000256" key="5">
    <source>
        <dbReference type="RuleBase" id="RU362116"/>
    </source>
</evidence>
<dbReference type="InterPro" id="IPR011491">
    <property type="entry name" value="FlgE_D2"/>
</dbReference>
<dbReference type="Pfam" id="PF06429">
    <property type="entry name" value="Flg_bbr_C"/>
    <property type="match status" value="1"/>
</dbReference>
<comment type="caution">
    <text evidence="10">The sequence shown here is derived from an EMBL/GenBank/DDBJ whole genome shotgun (WGS) entry which is preliminary data.</text>
</comment>
<dbReference type="GO" id="GO:0009425">
    <property type="term" value="C:bacterial-type flagellum basal body"/>
    <property type="evidence" value="ECO:0007669"/>
    <property type="project" value="UniProtKB-SubCell"/>
</dbReference>
<dbReference type="GO" id="GO:0071978">
    <property type="term" value="P:bacterial-type flagellum-dependent swarming motility"/>
    <property type="evidence" value="ECO:0007669"/>
    <property type="project" value="TreeGrafter"/>
</dbReference>
<dbReference type="InterPro" id="IPR053967">
    <property type="entry name" value="LlgE_F_G-like_D1"/>
</dbReference>